<keyword evidence="2" id="KW-0808">Transferase</keyword>
<sequence length="372" mass="43563">MIETATLTWFSGNYGSIMQAFALQRTVMELGYGNHIINYVPNKWEKLAFFCKSSARFVTLKAKIENRKIESKFLNREEIDFKNKKFEEFYKKSLALTEMIPTQKQMQSLNGQYRIFLCGSDQIWNPNYFKKCNFLDFVSDSNQKIAYAPSVGTTQLAENEKSQMKPYLNRFDKISVREESSKSLIESVVDKPVQVVCDPVFLLPREKWIEDMQLKSPEEKYILCYFLGDNPEYQKTVEKLRDILNIKVKVIPTNTFGYTLGFETQKTVGPKDWLSLLYGAEFVLTDSFHATAFSIIFNKSFYVLKRFSDTSPKSQNSRIYHLLNMTGLEDRIWQNTTNVSYIENDTWKTVDEKMRTERETSTLWLKNALEDK</sequence>
<organism evidence="2 3">
    <name type="scientific">Faecalibacterium prausnitzii</name>
    <dbReference type="NCBI Taxonomy" id="853"/>
    <lineage>
        <taxon>Bacteria</taxon>
        <taxon>Bacillati</taxon>
        <taxon>Bacillota</taxon>
        <taxon>Clostridia</taxon>
        <taxon>Eubacteriales</taxon>
        <taxon>Oscillospiraceae</taxon>
        <taxon>Faecalibacterium</taxon>
    </lineage>
</organism>
<reference evidence="2 3" key="1">
    <citation type="submission" date="2015-09" db="EMBL/GenBank/DDBJ databases">
        <authorList>
            <consortium name="Pathogen Informatics"/>
        </authorList>
    </citation>
    <scope>NUCLEOTIDE SEQUENCE [LARGE SCALE GENOMIC DNA]</scope>
    <source>
        <strain evidence="2 3">2789STDY5834970</strain>
    </source>
</reference>
<dbReference type="Proteomes" id="UP000095649">
    <property type="component" value="Unassembled WGS sequence"/>
</dbReference>
<evidence type="ECO:0000313" key="3">
    <source>
        <dbReference type="Proteomes" id="UP000095649"/>
    </source>
</evidence>
<evidence type="ECO:0000259" key="1">
    <source>
        <dbReference type="Pfam" id="PF04230"/>
    </source>
</evidence>
<dbReference type="RefSeq" id="WP_081028437.1">
    <property type="nucleotide sequence ID" value="NZ_CYXN01000009.1"/>
</dbReference>
<dbReference type="GO" id="GO:0016740">
    <property type="term" value="F:transferase activity"/>
    <property type="evidence" value="ECO:0007669"/>
    <property type="project" value="UniProtKB-KW"/>
</dbReference>
<proteinExistence type="predicted"/>
<name>A0A173T9T0_9FIRM</name>
<evidence type="ECO:0000313" key="2">
    <source>
        <dbReference type="EMBL" id="CUM99250.1"/>
    </source>
</evidence>
<gene>
    <name evidence="2" type="ORF">ERS852582_01450</name>
</gene>
<dbReference type="OrthoDB" id="430408at2"/>
<dbReference type="AlphaFoldDB" id="A0A173T9T0"/>
<accession>A0A173T9T0</accession>
<protein>
    <submittedName>
        <fullName evidence="2">Polysaccharide pyruvyl transferase</fullName>
    </submittedName>
</protein>
<dbReference type="EMBL" id="CYXN01000009">
    <property type="protein sequence ID" value="CUM99250.1"/>
    <property type="molecule type" value="Genomic_DNA"/>
</dbReference>
<feature type="domain" description="Polysaccharide pyruvyl transferase" evidence="1">
    <location>
        <begin position="13"/>
        <end position="304"/>
    </location>
</feature>
<dbReference type="InterPro" id="IPR007345">
    <property type="entry name" value="Polysacch_pyruvyl_Trfase"/>
</dbReference>
<dbReference type="Pfam" id="PF04230">
    <property type="entry name" value="PS_pyruv_trans"/>
    <property type="match status" value="1"/>
</dbReference>